<dbReference type="AlphaFoldDB" id="A0A9E7J981"/>
<keyword evidence="2" id="KW-1185">Reference proteome</keyword>
<gene>
    <name evidence="1" type="ORF">MUK42_37473</name>
</gene>
<protein>
    <submittedName>
        <fullName evidence="1">Uncharacterized protein</fullName>
    </submittedName>
</protein>
<dbReference type="EMBL" id="CP097502">
    <property type="protein sequence ID" value="URD72658.1"/>
    <property type="molecule type" value="Genomic_DNA"/>
</dbReference>
<accession>A0A9E7J981</accession>
<organism evidence="1 2">
    <name type="scientific">Musa troglodytarum</name>
    <name type="common">fe'i banana</name>
    <dbReference type="NCBI Taxonomy" id="320322"/>
    <lineage>
        <taxon>Eukaryota</taxon>
        <taxon>Viridiplantae</taxon>
        <taxon>Streptophyta</taxon>
        <taxon>Embryophyta</taxon>
        <taxon>Tracheophyta</taxon>
        <taxon>Spermatophyta</taxon>
        <taxon>Magnoliopsida</taxon>
        <taxon>Liliopsida</taxon>
        <taxon>Zingiberales</taxon>
        <taxon>Musaceae</taxon>
        <taxon>Musa</taxon>
    </lineage>
</organism>
<reference evidence="1" key="1">
    <citation type="submission" date="2022-05" db="EMBL/GenBank/DDBJ databases">
        <title>The Musa troglodytarum L. genome provides insights into the mechanism of non-climacteric behaviour and enrichment of carotenoids.</title>
        <authorList>
            <person name="Wang J."/>
        </authorList>
    </citation>
    <scope>NUCLEOTIDE SEQUENCE</scope>
    <source>
        <tissue evidence="1">Leaf</tissue>
    </source>
</reference>
<dbReference type="Proteomes" id="UP001055439">
    <property type="component" value="Chromosome 1"/>
</dbReference>
<name>A0A9E7J981_9LILI</name>
<proteinExistence type="predicted"/>
<sequence>MAFHKTGLVWGILEKRSWVSPMENGVRGGNIPSLRDVRHAEGVPGDATSNTLMVEQVHTNQHR</sequence>
<evidence type="ECO:0000313" key="2">
    <source>
        <dbReference type="Proteomes" id="UP001055439"/>
    </source>
</evidence>
<evidence type="ECO:0000313" key="1">
    <source>
        <dbReference type="EMBL" id="URD72658.1"/>
    </source>
</evidence>